<evidence type="ECO:0000313" key="3">
    <source>
        <dbReference type="EMBL" id="KAF0703935.1"/>
    </source>
</evidence>
<organism evidence="3">
    <name type="scientific">Aphanomyces stellatus</name>
    <dbReference type="NCBI Taxonomy" id="120398"/>
    <lineage>
        <taxon>Eukaryota</taxon>
        <taxon>Sar</taxon>
        <taxon>Stramenopiles</taxon>
        <taxon>Oomycota</taxon>
        <taxon>Saprolegniomycetes</taxon>
        <taxon>Saprolegniales</taxon>
        <taxon>Verrucalvaceae</taxon>
        <taxon>Aphanomyces</taxon>
    </lineage>
</organism>
<evidence type="ECO:0000256" key="2">
    <source>
        <dbReference type="SAM" id="SignalP"/>
    </source>
</evidence>
<reference evidence="3" key="1">
    <citation type="submission" date="2019-06" db="EMBL/GenBank/DDBJ databases">
        <title>Genomics analysis of Aphanomyces spp. identifies a new class of oomycete effector associated with host adaptation.</title>
        <authorList>
            <person name="Gaulin E."/>
        </authorList>
    </citation>
    <scope>NUCLEOTIDE SEQUENCE</scope>
    <source>
        <strain evidence="3">CBS 578.67</strain>
    </source>
</reference>
<evidence type="ECO:0000256" key="1">
    <source>
        <dbReference type="ARBA" id="ARBA00022729"/>
    </source>
</evidence>
<dbReference type="AlphaFoldDB" id="A0A6A4YYG8"/>
<dbReference type="GO" id="GO:0046872">
    <property type="term" value="F:metal ion binding"/>
    <property type="evidence" value="ECO:0007669"/>
    <property type="project" value="InterPro"/>
</dbReference>
<accession>A0A6A4YYG8</accession>
<dbReference type="OrthoDB" id="45007at2759"/>
<comment type="caution">
    <text evidence="3">The sequence shown here is derived from an EMBL/GenBank/DDBJ whole genome shotgun (WGS) entry which is preliminary data.</text>
</comment>
<feature type="signal peptide" evidence="2">
    <location>
        <begin position="1"/>
        <end position="17"/>
    </location>
</feature>
<dbReference type="InterPro" id="IPR029052">
    <property type="entry name" value="Metallo-depent_PP-like"/>
</dbReference>
<dbReference type="SUPFAM" id="SSF56300">
    <property type="entry name" value="Metallo-dependent phosphatases"/>
    <property type="match status" value="1"/>
</dbReference>
<proteinExistence type="predicted"/>
<keyword evidence="1 2" id="KW-0732">Signal</keyword>
<protein>
    <submittedName>
        <fullName evidence="3">Uncharacterized protein</fullName>
    </submittedName>
</protein>
<dbReference type="InterPro" id="IPR039331">
    <property type="entry name" value="PAPs-like"/>
</dbReference>
<dbReference type="GO" id="GO:0003993">
    <property type="term" value="F:acid phosphatase activity"/>
    <property type="evidence" value="ECO:0007669"/>
    <property type="project" value="InterPro"/>
</dbReference>
<feature type="chain" id="PRO_5040749291" evidence="2">
    <location>
        <begin position="18"/>
        <end position="231"/>
    </location>
</feature>
<sequence>MFTRVALLLGAAIAASASPVSQVHLGLTTDVNDCDHGVVVQFASDQAYAINVTYSVHGDDANVRTVESASETYTIKHGNYSYASPNLHKAFLCDLAPATKYTYNIGGDFSKTFLTPNAVGSDKTPTMFVVVGDPGDTSDTGLNIVNMLKPYKGLDPQALFIAGDYSYANGDGAVWDEWYNFNQETFSQLPQLGINGNHETITFHGHNNTTPNYQDIPADNYRDYLVRASTP</sequence>
<dbReference type="PANTHER" id="PTHR22953:SF153">
    <property type="entry name" value="PURPLE ACID PHOSPHATASE"/>
    <property type="match status" value="1"/>
</dbReference>
<dbReference type="SUPFAM" id="SSF49363">
    <property type="entry name" value="Purple acid phosphatase, N-terminal domain"/>
    <property type="match status" value="1"/>
</dbReference>
<name>A0A6A4YYG8_9STRA</name>
<feature type="non-terminal residue" evidence="3">
    <location>
        <position position="231"/>
    </location>
</feature>
<dbReference type="Gene3D" id="2.60.40.380">
    <property type="entry name" value="Purple acid phosphatase-like, N-terminal"/>
    <property type="match status" value="1"/>
</dbReference>
<dbReference type="PANTHER" id="PTHR22953">
    <property type="entry name" value="ACID PHOSPHATASE RELATED"/>
    <property type="match status" value="1"/>
</dbReference>
<dbReference type="EMBL" id="VJMH01004059">
    <property type="protein sequence ID" value="KAF0703935.1"/>
    <property type="molecule type" value="Genomic_DNA"/>
</dbReference>
<dbReference type="Gene3D" id="3.60.21.10">
    <property type="match status" value="1"/>
</dbReference>
<gene>
    <name evidence="3" type="ORF">As57867_007443</name>
</gene>
<dbReference type="InterPro" id="IPR008963">
    <property type="entry name" value="Purple_acid_Pase-like_N"/>
</dbReference>